<evidence type="ECO:0000313" key="1">
    <source>
        <dbReference type="EMBL" id="KAH8029754.1"/>
    </source>
</evidence>
<comment type="caution">
    <text evidence="1">The sequence shown here is derived from an EMBL/GenBank/DDBJ whole genome shotgun (WGS) entry which is preliminary data.</text>
</comment>
<name>A0A9J6E659_RHIMP</name>
<dbReference type="AlphaFoldDB" id="A0A9J6E659"/>
<gene>
    <name evidence="1" type="ORF">HPB51_003706</name>
</gene>
<dbReference type="Proteomes" id="UP000821866">
    <property type="component" value="Chromosome 3"/>
</dbReference>
<sequence length="163" mass="18292">MHRRRQRHILQHGVCLRLHNKEFTVSYLARDDEGGDTYLGLLSDWDLDAAFLSSSEPCLKLRVEPKPYDKSLAEWDVVTPSDMAKAPSKPSLTGTFLSQKTLNLAASQESDNCVAPLGDREFRSYLDGEGRLLKPRELRLAVYKGGVESSLRKVSRTTNIITA</sequence>
<keyword evidence="2" id="KW-1185">Reference proteome</keyword>
<protein>
    <submittedName>
        <fullName evidence="1">Uncharacterized protein</fullName>
    </submittedName>
</protein>
<reference evidence="1" key="1">
    <citation type="journal article" date="2020" name="Cell">
        <title>Large-Scale Comparative Analyses of Tick Genomes Elucidate Their Genetic Diversity and Vector Capacities.</title>
        <authorList>
            <consortium name="Tick Genome and Microbiome Consortium (TIGMIC)"/>
            <person name="Jia N."/>
            <person name="Wang J."/>
            <person name="Shi W."/>
            <person name="Du L."/>
            <person name="Sun Y."/>
            <person name="Zhan W."/>
            <person name="Jiang J.F."/>
            <person name="Wang Q."/>
            <person name="Zhang B."/>
            <person name="Ji P."/>
            <person name="Bell-Sakyi L."/>
            <person name="Cui X.M."/>
            <person name="Yuan T.T."/>
            <person name="Jiang B.G."/>
            <person name="Yang W.F."/>
            <person name="Lam T.T."/>
            <person name="Chang Q.C."/>
            <person name="Ding S.J."/>
            <person name="Wang X.J."/>
            <person name="Zhu J.G."/>
            <person name="Ruan X.D."/>
            <person name="Zhao L."/>
            <person name="Wei J.T."/>
            <person name="Ye R.Z."/>
            <person name="Que T.C."/>
            <person name="Du C.H."/>
            <person name="Zhou Y.H."/>
            <person name="Cheng J.X."/>
            <person name="Dai P.F."/>
            <person name="Guo W.B."/>
            <person name="Han X.H."/>
            <person name="Huang E.J."/>
            <person name="Li L.F."/>
            <person name="Wei W."/>
            <person name="Gao Y.C."/>
            <person name="Liu J.Z."/>
            <person name="Shao H.Z."/>
            <person name="Wang X."/>
            <person name="Wang C.C."/>
            <person name="Yang T.C."/>
            <person name="Huo Q.B."/>
            <person name="Li W."/>
            <person name="Chen H.Y."/>
            <person name="Chen S.E."/>
            <person name="Zhou L.G."/>
            <person name="Ni X.B."/>
            <person name="Tian J.H."/>
            <person name="Sheng Y."/>
            <person name="Liu T."/>
            <person name="Pan Y.S."/>
            <person name="Xia L.Y."/>
            <person name="Li J."/>
            <person name="Zhao F."/>
            <person name="Cao W.C."/>
        </authorList>
    </citation>
    <scope>NUCLEOTIDE SEQUENCE</scope>
    <source>
        <strain evidence="1">Rmic-2018</strain>
    </source>
</reference>
<dbReference type="VEuPathDB" id="VectorBase:LOC119163028"/>
<organism evidence="1 2">
    <name type="scientific">Rhipicephalus microplus</name>
    <name type="common">Cattle tick</name>
    <name type="synonym">Boophilus microplus</name>
    <dbReference type="NCBI Taxonomy" id="6941"/>
    <lineage>
        <taxon>Eukaryota</taxon>
        <taxon>Metazoa</taxon>
        <taxon>Ecdysozoa</taxon>
        <taxon>Arthropoda</taxon>
        <taxon>Chelicerata</taxon>
        <taxon>Arachnida</taxon>
        <taxon>Acari</taxon>
        <taxon>Parasitiformes</taxon>
        <taxon>Ixodida</taxon>
        <taxon>Ixodoidea</taxon>
        <taxon>Ixodidae</taxon>
        <taxon>Rhipicephalinae</taxon>
        <taxon>Rhipicephalus</taxon>
        <taxon>Boophilus</taxon>
    </lineage>
</organism>
<reference evidence="1" key="2">
    <citation type="submission" date="2021-09" db="EMBL/GenBank/DDBJ databases">
        <authorList>
            <person name="Jia N."/>
            <person name="Wang J."/>
            <person name="Shi W."/>
            <person name="Du L."/>
            <person name="Sun Y."/>
            <person name="Zhan W."/>
            <person name="Jiang J."/>
            <person name="Wang Q."/>
            <person name="Zhang B."/>
            <person name="Ji P."/>
            <person name="Sakyi L.B."/>
            <person name="Cui X."/>
            <person name="Yuan T."/>
            <person name="Jiang B."/>
            <person name="Yang W."/>
            <person name="Lam T.T.-Y."/>
            <person name="Chang Q."/>
            <person name="Ding S."/>
            <person name="Wang X."/>
            <person name="Zhu J."/>
            <person name="Ruan X."/>
            <person name="Zhao L."/>
            <person name="Wei J."/>
            <person name="Que T."/>
            <person name="Du C."/>
            <person name="Cheng J."/>
            <person name="Dai P."/>
            <person name="Han X."/>
            <person name="Huang E."/>
            <person name="Gao Y."/>
            <person name="Liu J."/>
            <person name="Shao H."/>
            <person name="Ye R."/>
            <person name="Li L."/>
            <person name="Wei W."/>
            <person name="Wang X."/>
            <person name="Wang C."/>
            <person name="Huo Q."/>
            <person name="Li W."/>
            <person name="Guo W."/>
            <person name="Chen H."/>
            <person name="Chen S."/>
            <person name="Zhou L."/>
            <person name="Zhou L."/>
            <person name="Ni X."/>
            <person name="Tian J."/>
            <person name="Zhou Y."/>
            <person name="Sheng Y."/>
            <person name="Liu T."/>
            <person name="Pan Y."/>
            <person name="Xia L."/>
            <person name="Li J."/>
            <person name="Zhao F."/>
            <person name="Cao W."/>
        </authorList>
    </citation>
    <scope>NUCLEOTIDE SEQUENCE</scope>
    <source>
        <strain evidence="1">Rmic-2018</strain>
        <tissue evidence="1">Larvae</tissue>
    </source>
</reference>
<dbReference type="EMBL" id="JABSTU010000005">
    <property type="protein sequence ID" value="KAH8029754.1"/>
    <property type="molecule type" value="Genomic_DNA"/>
</dbReference>
<accession>A0A9J6E659</accession>
<proteinExistence type="predicted"/>
<evidence type="ECO:0000313" key="2">
    <source>
        <dbReference type="Proteomes" id="UP000821866"/>
    </source>
</evidence>